<keyword evidence="4" id="KW-1185">Reference proteome</keyword>
<accession>A0ABY5KKX4</accession>
<dbReference type="RefSeq" id="WP_232416799.1">
    <property type="nucleotide sequence ID" value="NZ_CP101990.1"/>
</dbReference>
<sequence>MSPKGFLGGLSWLQLVAGALAAMTSAWVASFLGVAGTIIGAALGSLVASIASALYARGLDRGTTLITESGSVVARARPSGEGGEDVDVAVTREQTVVSVDEAERAFPWKRVLTWSGLALAVSLLAIGGYELVTGDSFGKADNPTIGRPWKDQSSTPKSPTEGRTNGPADSTEPTGEPDDGPTNTPSAPARPEPTQPAPTTEAPNDSVPEPELEQTPPPAGQQAPQAVPE</sequence>
<proteinExistence type="predicted"/>
<feature type="compositionally biased region" description="Polar residues" evidence="1">
    <location>
        <begin position="151"/>
        <end position="173"/>
    </location>
</feature>
<keyword evidence="2" id="KW-1133">Transmembrane helix</keyword>
<feature type="compositionally biased region" description="Low complexity" evidence="1">
    <location>
        <begin position="220"/>
        <end position="229"/>
    </location>
</feature>
<gene>
    <name evidence="3" type="ORF">NP095_06425</name>
</gene>
<dbReference type="EMBL" id="CP101990">
    <property type="protein sequence ID" value="UUI69726.1"/>
    <property type="molecule type" value="Genomic_DNA"/>
</dbReference>
<evidence type="ECO:0000313" key="3">
    <source>
        <dbReference type="EMBL" id="UUI69726.1"/>
    </source>
</evidence>
<feature type="transmembrane region" description="Helical" evidence="2">
    <location>
        <begin position="31"/>
        <end position="56"/>
    </location>
</feature>
<protein>
    <submittedName>
        <fullName evidence="3">Uncharacterized protein</fullName>
    </submittedName>
</protein>
<feature type="transmembrane region" description="Helical" evidence="2">
    <location>
        <begin position="111"/>
        <end position="129"/>
    </location>
</feature>
<dbReference type="Proteomes" id="UP001315860">
    <property type="component" value="Chromosome"/>
</dbReference>
<evidence type="ECO:0000256" key="2">
    <source>
        <dbReference type="SAM" id="Phobius"/>
    </source>
</evidence>
<keyword evidence="2" id="KW-0812">Transmembrane</keyword>
<evidence type="ECO:0000313" key="4">
    <source>
        <dbReference type="Proteomes" id="UP001315860"/>
    </source>
</evidence>
<evidence type="ECO:0000256" key="1">
    <source>
        <dbReference type="SAM" id="MobiDB-lite"/>
    </source>
</evidence>
<name>A0ABY5KKX4_9ACTN</name>
<reference evidence="3 4" key="1">
    <citation type="submission" date="2022-07" db="EMBL/GenBank/DDBJ databases">
        <title>Novel species in genus Aeromicrobium.</title>
        <authorList>
            <person name="Ye L."/>
        </authorList>
    </citation>
    <scope>NUCLEOTIDE SEQUENCE [LARGE SCALE GENOMIC DNA]</scope>
    <source>
        <strain evidence="4">zg-Y50</strain>
    </source>
</reference>
<keyword evidence="2" id="KW-0472">Membrane</keyword>
<organism evidence="3 4">
    <name type="scientific">Aeromicrobium duanguangcaii</name>
    <dbReference type="NCBI Taxonomy" id="2968086"/>
    <lineage>
        <taxon>Bacteria</taxon>
        <taxon>Bacillati</taxon>
        <taxon>Actinomycetota</taxon>
        <taxon>Actinomycetes</taxon>
        <taxon>Propionibacteriales</taxon>
        <taxon>Nocardioidaceae</taxon>
        <taxon>Aeromicrobium</taxon>
    </lineage>
</organism>
<feature type="region of interest" description="Disordered" evidence="1">
    <location>
        <begin position="139"/>
        <end position="229"/>
    </location>
</feature>